<evidence type="ECO:0000313" key="1">
    <source>
        <dbReference type="EMBL" id="QHU06593.1"/>
    </source>
</evidence>
<protein>
    <submittedName>
        <fullName evidence="1">Uncharacterized protein</fullName>
    </submittedName>
</protein>
<name>A0A6C0JMJ3_9ZZZZ</name>
<accession>A0A6C0JMJ3</accession>
<reference evidence="1" key="1">
    <citation type="journal article" date="2020" name="Nature">
        <title>Giant virus diversity and host interactions through global metagenomics.</title>
        <authorList>
            <person name="Schulz F."/>
            <person name="Roux S."/>
            <person name="Paez-Espino D."/>
            <person name="Jungbluth S."/>
            <person name="Walsh D.A."/>
            <person name="Denef V.J."/>
            <person name="McMahon K.D."/>
            <person name="Konstantinidis K.T."/>
            <person name="Eloe-Fadrosh E.A."/>
            <person name="Kyrpides N.C."/>
            <person name="Woyke T."/>
        </authorList>
    </citation>
    <scope>NUCLEOTIDE SEQUENCE</scope>
    <source>
        <strain evidence="1">GVMAG-S-1035315-10</strain>
    </source>
</reference>
<sequence length="271" mass="29863">MVWIYESPPFTKREIRAYKSIRRKLKDKVFTDKLIKIISLYVYLKRSKFTTTKDIIESAYYDKAKTLPIFDEATAKKILNALHQKGGDSQYPFTDLAVKGILRDYTPSEVSAPVASTYGLLTGTIDTLKNNIPFADLVVETVQLASELGVTAANDLGEVVGGPIGALVVAPFTAVATGISTALSAGEGDLGRAVAHMANWVPFVGIILSKAIIQGERMAKVLKDHPDIASLVPYMTEFHQTLPVSKGGKRLSTMKHTYTKWRTQRKKFATH</sequence>
<organism evidence="1">
    <name type="scientific">viral metagenome</name>
    <dbReference type="NCBI Taxonomy" id="1070528"/>
    <lineage>
        <taxon>unclassified sequences</taxon>
        <taxon>metagenomes</taxon>
        <taxon>organismal metagenomes</taxon>
    </lineage>
</organism>
<dbReference type="AlphaFoldDB" id="A0A6C0JMJ3"/>
<dbReference type="EMBL" id="MN740658">
    <property type="protein sequence ID" value="QHU06593.1"/>
    <property type="molecule type" value="Genomic_DNA"/>
</dbReference>
<proteinExistence type="predicted"/>